<keyword evidence="9" id="KW-1185">Reference proteome</keyword>
<reference evidence="8 9" key="1">
    <citation type="submission" date="2020-04" db="EMBL/GenBank/DDBJ databases">
        <authorList>
            <person name="De Canck E."/>
        </authorList>
    </citation>
    <scope>NUCLEOTIDE SEQUENCE [LARGE SCALE GENOMIC DNA]</scope>
    <source>
        <strain evidence="8 9">LMG 28138</strain>
    </source>
</reference>
<keyword evidence="1" id="KW-0678">Repressor</keyword>
<evidence type="ECO:0000256" key="2">
    <source>
        <dbReference type="ARBA" id="ARBA00023015"/>
    </source>
</evidence>
<dbReference type="InterPro" id="IPR001647">
    <property type="entry name" value="HTH_TetR"/>
</dbReference>
<evidence type="ECO:0000256" key="3">
    <source>
        <dbReference type="ARBA" id="ARBA00023125"/>
    </source>
</evidence>
<evidence type="ECO:0000313" key="8">
    <source>
        <dbReference type="EMBL" id="CAB3778697.1"/>
    </source>
</evidence>
<dbReference type="PROSITE" id="PS01081">
    <property type="entry name" value="HTH_TETR_1"/>
    <property type="match status" value="1"/>
</dbReference>
<dbReference type="Pfam" id="PF00440">
    <property type="entry name" value="TetR_N"/>
    <property type="match status" value="1"/>
</dbReference>
<dbReference type="Gene3D" id="1.10.357.10">
    <property type="entry name" value="Tetracycline Repressor, domain 2"/>
    <property type="match status" value="1"/>
</dbReference>
<evidence type="ECO:0000256" key="5">
    <source>
        <dbReference type="PROSITE-ProRule" id="PRU00335"/>
    </source>
</evidence>
<gene>
    <name evidence="8" type="ORF">LMG28138_00558</name>
</gene>
<dbReference type="EMBL" id="CADIKM010000002">
    <property type="protein sequence ID" value="CAB3778697.1"/>
    <property type="molecule type" value="Genomic_DNA"/>
</dbReference>
<keyword evidence="2" id="KW-0805">Transcription regulation</keyword>
<protein>
    <recommendedName>
        <fullName evidence="7">HTH tetR-type domain-containing protein</fullName>
    </recommendedName>
</protein>
<proteinExistence type="predicted"/>
<dbReference type="SUPFAM" id="SSF46689">
    <property type="entry name" value="Homeodomain-like"/>
    <property type="match status" value="1"/>
</dbReference>
<evidence type="ECO:0000313" key="9">
    <source>
        <dbReference type="Proteomes" id="UP000494115"/>
    </source>
</evidence>
<evidence type="ECO:0000256" key="1">
    <source>
        <dbReference type="ARBA" id="ARBA00022491"/>
    </source>
</evidence>
<evidence type="ECO:0000256" key="4">
    <source>
        <dbReference type="ARBA" id="ARBA00023163"/>
    </source>
</evidence>
<dbReference type="GO" id="GO:0003677">
    <property type="term" value="F:DNA binding"/>
    <property type="evidence" value="ECO:0007669"/>
    <property type="project" value="UniProtKB-UniRule"/>
</dbReference>
<organism evidence="8 9">
    <name type="scientific">Pararobbsia alpina</name>
    <dbReference type="NCBI Taxonomy" id="621374"/>
    <lineage>
        <taxon>Bacteria</taxon>
        <taxon>Pseudomonadati</taxon>
        <taxon>Pseudomonadota</taxon>
        <taxon>Betaproteobacteria</taxon>
        <taxon>Burkholderiales</taxon>
        <taxon>Burkholderiaceae</taxon>
        <taxon>Pararobbsia</taxon>
    </lineage>
</organism>
<dbReference type="InterPro" id="IPR023772">
    <property type="entry name" value="DNA-bd_HTH_TetR-type_CS"/>
</dbReference>
<dbReference type="Proteomes" id="UP000494115">
    <property type="component" value="Unassembled WGS sequence"/>
</dbReference>
<keyword evidence="4" id="KW-0804">Transcription</keyword>
<dbReference type="AlphaFoldDB" id="A0A6S7AXD7"/>
<evidence type="ECO:0000256" key="6">
    <source>
        <dbReference type="SAM" id="MobiDB-lite"/>
    </source>
</evidence>
<name>A0A6S7AXD7_9BURK</name>
<feature type="region of interest" description="Disordered" evidence="6">
    <location>
        <begin position="1"/>
        <end position="29"/>
    </location>
</feature>
<feature type="domain" description="HTH tetR-type" evidence="7">
    <location>
        <begin position="29"/>
        <end position="87"/>
    </location>
</feature>
<dbReference type="InterPro" id="IPR009057">
    <property type="entry name" value="Homeodomain-like_sf"/>
</dbReference>
<feature type="DNA-binding region" description="H-T-H motif" evidence="5">
    <location>
        <begin position="50"/>
        <end position="69"/>
    </location>
</feature>
<accession>A0A6S7AXD7</accession>
<keyword evidence="3 5" id="KW-0238">DNA-binding</keyword>
<sequence length="219" mass="24484">MSRVRHTTVQPTRQVADENADTAQRGPRARMRRTLLAKAMEMMAGGMTPSVAELAEAAEVSRATAYRYFPTQSALVAAVVDESLGPILQWKSETSDAVSRVDELLLHAFPRMEEYEVQLRAAILVSLQQGAQARAGKVSNEEPLVRGHRIELLRSAAGPLRDQIGEERFRRVLQALSLVYGTEVFLVLKDIWHLEIEEILQTVRWTARAILRQAIADGK</sequence>
<dbReference type="PROSITE" id="PS50977">
    <property type="entry name" value="HTH_TETR_2"/>
    <property type="match status" value="1"/>
</dbReference>
<evidence type="ECO:0000259" key="7">
    <source>
        <dbReference type="PROSITE" id="PS50977"/>
    </source>
</evidence>